<evidence type="ECO:0000259" key="1">
    <source>
        <dbReference type="Pfam" id="PF09414"/>
    </source>
</evidence>
<dbReference type="Gene3D" id="3.30.1490.70">
    <property type="match status" value="1"/>
</dbReference>
<evidence type="ECO:0000313" key="2">
    <source>
        <dbReference type="EMBL" id="MCH5598668.1"/>
    </source>
</evidence>
<protein>
    <recommendedName>
        <fullName evidence="1">RNA ligase domain-containing protein</fullName>
    </recommendedName>
</protein>
<dbReference type="InterPro" id="IPR021122">
    <property type="entry name" value="RNA_ligase_dom_REL/Rnl2"/>
</dbReference>
<proteinExistence type="predicted"/>
<dbReference type="Proteomes" id="UP001202248">
    <property type="component" value="Unassembled WGS sequence"/>
</dbReference>
<feature type="domain" description="RNA ligase" evidence="1">
    <location>
        <begin position="30"/>
        <end position="222"/>
    </location>
</feature>
<evidence type="ECO:0000313" key="3">
    <source>
        <dbReference type="Proteomes" id="UP001202248"/>
    </source>
</evidence>
<accession>A0ABS9SJY4</accession>
<gene>
    <name evidence="2" type="ORF">MKP09_12465</name>
</gene>
<name>A0ABS9SJY4_9BACT</name>
<reference evidence="2 3" key="1">
    <citation type="submission" date="2022-02" db="EMBL/GenBank/DDBJ databases">
        <authorList>
            <person name="Min J."/>
        </authorList>
    </citation>
    <scope>NUCLEOTIDE SEQUENCE [LARGE SCALE GENOMIC DNA]</scope>
    <source>
        <strain evidence="2 3">GR10-1</strain>
    </source>
</reference>
<dbReference type="SUPFAM" id="SSF56091">
    <property type="entry name" value="DNA ligase/mRNA capping enzyme, catalytic domain"/>
    <property type="match status" value="1"/>
</dbReference>
<organism evidence="2 3">
    <name type="scientific">Niabella ginsengisoli</name>
    <dbReference type="NCBI Taxonomy" id="522298"/>
    <lineage>
        <taxon>Bacteria</taxon>
        <taxon>Pseudomonadati</taxon>
        <taxon>Bacteroidota</taxon>
        <taxon>Chitinophagia</taxon>
        <taxon>Chitinophagales</taxon>
        <taxon>Chitinophagaceae</taxon>
        <taxon>Niabella</taxon>
    </lineage>
</organism>
<dbReference type="Gene3D" id="3.30.470.30">
    <property type="entry name" value="DNA ligase/mRNA capping enzyme"/>
    <property type="match status" value="1"/>
</dbReference>
<dbReference type="Pfam" id="PF09414">
    <property type="entry name" value="RNA_ligase"/>
    <property type="match status" value="1"/>
</dbReference>
<keyword evidence="3" id="KW-1185">Reference proteome</keyword>
<sequence>MEFKKYNSIENSYQNDFISSIVEQGFDDLEFVVQEKVHGANLSFITDGQNILSAKRTELILDSEEFYNSKYVLANYKDKILNLYKAISADIDTKTVTIFGEIFGGGYPHPDIPKDDTAKLVQRGIYYCPQNDFYAFDILLDNDKYLDVETANAYFEKFGFVYAKTLHKGNLKDCLAYSNTFKTTIPTEYKLPELDGNICEGVVVRPTQATFFRNGSRVIIKNKNEKWSENNNYIDKTILSKLLHEGEELSEEASFYAKKFTNLLRKTDLTT</sequence>
<dbReference type="RefSeq" id="WP_240830331.1">
    <property type="nucleotide sequence ID" value="NZ_JAKWBL010000002.1"/>
</dbReference>
<dbReference type="EMBL" id="JAKWBL010000002">
    <property type="protein sequence ID" value="MCH5598668.1"/>
    <property type="molecule type" value="Genomic_DNA"/>
</dbReference>
<comment type="caution">
    <text evidence="2">The sequence shown here is derived from an EMBL/GenBank/DDBJ whole genome shotgun (WGS) entry which is preliminary data.</text>
</comment>